<reference evidence="2 3" key="1">
    <citation type="submission" date="2018-04" db="EMBL/GenBank/DDBJ databases">
        <authorList>
            <person name="Huttner S."/>
            <person name="Dainat J."/>
        </authorList>
    </citation>
    <scope>NUCLEOTIDE SEQUENCE [LARGE SCALE GENOMIC DNA]</scope>
</reference>
<dbReference type="Proteomes" id="UP000289323">
    <property type="component" value="Unassembled WGS sequence"/>
</dbReference>
<feature type="compositionally biased region" description="Acidic residues" evidence="1">
    <location>
        <begin position="81"/>
        <end position="104"/>
    </location>
</feature>
<feature type="compositionally biased region" description="Basic and acidic residues" evidence="1">
    <location>
        <begin position="415"/>
        <end position="425"/>
    </location>
</feature>
<dbReference type="EMBL" id="OUUZ01000015">
    <property type="protein sequence ID" value="SPQ25736.1"/>
    <property type="molecule type" value="Genomic_DNA"/>
</dbReference>
<proteinExistence type="predicted"/>
<sequence length="753" mass="84085">MQKQRWASQAGGDRALPIHILVVDADYEHSLPPPSAGLTPFPEHHDYGSDKGTTSAFHGMWLHPDNQTLGTGAFTIADYGGGDDAEAENAEEDSSLDVPSEEPELGSYYDVPADDEEQSLPSGQLKPPLEGWAYRGDLHSVSGTPPDTGKLLRVSRDDLQSEGAIFDHYNDEVEGTSEPESQYDNDPLDAYHGEHASGKGYKPVSREAPSGPTSPKRGHGPLTDRSASIDGLEAEPDGAVVLDAKSDPPRADESGSEVDFPLDNGVLTPDPQEFPFSELPSPSLYIGLHNEPLSKALIQNPFPTEANRNQNTKSLEHERANHAQGKRHNRVDNNGEVTSAEQRDEKPTAEDDLKADVAEPWHEEEPGPKSTPPLEEHERPPDDDFDFHHPSARMQDDQGVIPKAAQSRVVASEEPLDRNETRGAEMHMRVPQLEAGVVYPDVQQQHLHDGQVPRFPRLEARDGLPARPAPSFRQRPKGQYHPDAYSVPARPERDIHRTLDIHRSPEQRYPTARTRNGAVPYQVYAPMRMMAVRGEPLEVAVGEFSNSRGPEPSPKRQGLLARLFGWKPRRRRTEVEETGRNPYSEAHSTPPKRRGLLGLLFNPHRLSKTEDRDTDNGTYRSHQLETAPNRRDITARTLQKKHRPQPSRDGYANPDLRAPHETPTKPQGFLASVFSSFRPKRNTRPQPSNSFLSRLLAPFRRTTRQPSDIELGALDSHHHRYHHHNNKNNNPLGLGRVHISSPQFIYHRPGLPH</sequence>
<dbReference type="AlphaFoldDB" id="A0A446BT88"/>
<accession>A0A446BT88</accession>
<feature type="compositionally biased region" description="Basic and acidic residues" evidence="1">
    <location>
        <begin position="341"/>
        <end position="367"/>
    </location>
</feature>
<evidence type="ECO:0000313" key="2">
    <source>
        <dbReference type="EMBL" id="SPQ25736.1"/>
    </source>
</evidence>
<evidence type="ECO:0000256" key="1">
    <source>
        <dbReference type="SAM" id="MobiDB-lite"/>
    </source>
</evidence>
<feature type="compositionally biased region" description="Polar residues" evidence="1">
    <location>
        <begin position="616"/>
        <end position="626"/>
    </location>
</feature>
<gene>
    <name evidence="2" type="ORF">TT172_LOCUS8155</name>
</gene>
<organism evidence="2 3">
    <name type="scientific">Thermothielavioides terrestris</name>
    <dbReference type="NCBI Taxonomy" id="2587410"/>
    <lineage>
        <taxon>Eukaryota</taxon>
        <taxon>Fungi</taxon>
        <taxon>Dikarya</taxon>
        <taxon>Ascomycota</taxon>
        <taxon>Pezizomycotina</taxon>
        <taxon>Sordariomycetes</taxon>
        <taxon>Sordariomycetidae</taxon>
        <taxon>Sordariales</taxon>
        <taxon>Chaetomiaceae</taxon>
        <taxon>Thermothielavioides</taxon>
    </lineage>
</organism>
<feature type="region of interest" description="Disordered" evidence="1">
    <location>
        <begin position="461"/>
        <end position="487"/>
    </location>
</feature>
<feature type="compositionally biased region" description="Basic and acidic residues" evidence="1">
    <location>
        <begin position="244"/>
        <end position="253"/>
    </location>
</feature>
<feature type="region of interest" description="Disordered" evidence="1">
    <location>
        <begin position="543"/>
        <end position="699"/>
    </location>
</feature>
<feature type="compositionally biased region" description="Basic and acidic residues" evidence="1">
    <location>
        <begin position="374"/>
        <end position="389"/>
    </location>
</feature>
<feature type="compositionally biased region" description="Acidic residues" evidence="1">
    <location>
        <begin position="172"/>
        <end position="187"/>
    </location>
</feature>
<evidence type="ECO:0000313" key="3">
    <source>
        <dbReference type="Proteomes" id="UP000289323"/>
    </source>
</evidence>
<name>A0A446BT88_9PEZI</name>
<protein>
    <submittedName>
        <fullName evidence="2">21b01a1e-81b5-47c7-bdf7-0cc67f7cdcd8</fullName>
    </submittedName>
</protein>
<feature type="region of interest" description="Disordered" evidence="1">
    <location>
        <begin position="77"/>
        <end position="425"/>
    </location>
</feature>